<reference evidence="1" key="1">
    <citation type="submission" date="2019-08" db="EMBL/GenBank/DDBJ databases">
        <authorList>
            <person name="Kucharzyk K."/>
            <person name="Murdoch R.W."/>
            <person name="Higgins S."/>
            <person name="Loffler F."/>
        </authorList>
    </citation>
    <scope>NUCLEOTIDE SEQUENCE</scope>
</reference>
<accession>A0A644VUX2</accession>
<dbReference type="AlphaFoldDB" id="A0A644VUX2"/>
<comment type="caution">
    <text evidence="1">The sequence shown here is derived from an EMBL/GenBank/DDBJ whole genome shotgun (WGS) entry which is preliminary data.</text>
</comment>
<gene>
    <name evidence="1" type="ORF">SDC9_41370</name>
</gene>
<dbReference type="EMBL" id="VSSQ01000458">
    <property type="protein sequence ID" value="MPL95201.1"/>
    <property type="molecule type" value="Genomic_DNA"/>
</dbReference>
<proteinExistence type="predicted"/>
<organism evidence="1">
    <name type="scientific">bioreactor metagenome</name>
    <dbReference type="NCBI Taxonomy" id="1076179"/>
    <lineage>
        <taxon>unclassified sequences</taxon>
        <taxon>metagenomes</taxon>
        <taxon>ecological metagenomes</taxon>
    </lineage>
</organism>
<name>A0A644VUX2_9ZZZZ</name>
<sequence>MKRRGNFSKAVEELIGLKQGEEVEDGAQTAAILGEEGGQGAPGVFAEGSQDFSGRFGLSGGALPTVWKPESSTPLAVITQDMVIKGSVQSQANILIEGTVQGDVLSEGDILVRGKIEGNLSLRSLLVEGGSIDGDIVSSSAVVLEEKSSVHGDIKAERIEIDGGVTGNLESATKIVLKSQALVEGNLKAKELAIQEGAELKGNVNVRKA</sequence>
<evidence type="ECO:0008006" key="2">
    <source>
        <dbReference type="Google" id="ProtNLM"/>
    </source>
</evidence>
<protein>
    <recommendedName>
        <fullName evidence="2">Polymer-forming cytoskeletal</fullName>
    </recommendedName>
</protein>
<dbReference type="InterPro" id="IPR007607">
    <property type="entry name" value="BacA/B"/>
</dbReference>
<dbReference type="PANTHER" id="PTHR35024:SF4">
    <property type="entry name" value="POLYMER-FORMING CYTOSKELETAL PROTEIN"/>
    <property type="match status" value="1"/>
</dbReference>
<dbReference type="Pfam" id="PF04519">
    <property type="entry name" value="Bactofilin"/>
    <property type="match status" value="1"/>
</dbReference>
<dbReference type="PANTHER" id="PTHR35024">
    <property type="entry name" value="HYPOTHETICAL CYTOSOLIC PROTEIN"/>
    <property type="match status" value="1"/>
</dbReference>
<evidence type="ECO:0000313" key="1">
    <source>
        <dbReference type="EMBL" id="MPL95201.1"/>
    </source>
</evidence>